<evidence type="ECO:0000313" key="2">
    <source>
        <dbReference type="EMBL" id="TCD59992.1"/>
    </source>
</evidence>
<gene>
    <name evidence="2" type="ORF">EIP91_010937</name>
</gene>
<organism evidence="2 3">
    <name type="scientific">Steccherinum ochraceum</name>
    <dbReference type="NCBI Taxonomy" id="92696"/>
    <lineage>
        <taxon>Eukaryota</taxon>
        <taxon>Fungi</taxon>
        <taxon>Dikarya</taxon>
        <taxon>Basidiomycota</taxon>
        <taxon>Agaricomycotina</taxon>
        <taxon>Agaricomycetes</taxon>
        <taxon>Polyporales</taxon>
        <taxon>Steccherinaceae</taxon>
        <taxon>Steccherinum</taxon>
    </lineage>
</organism>
<dbReference type="STRING" id="92696.A0A4R0R035"/>
<dbReference type="InterPro" id="IPR041539">
    <property type="entry name" value="CxC5"/>
</dbReference>
<evidence type="ECO:0000313" key="3">
    <source>
        <dbReference type="Proteomes" id="UP000292702"/>
    </source>
</evidence>
<dbReference type="Proteomes" id="UP000292702">
    <property type="component" value="Unassembled WGS sequence"/>
</dbReference>
<evidence type="ECO:0000259" key="1">
    <source>
        <dbReference type="Pfam" id="PF18718"/>
    </source>
</evidence>
<keyword evidence="3" id="KW-1185">Reference proteome</keyword>
<reference evidence="2 3" key="1">
    <citation type="submission" date="2018-11" db="EMBL/GenBank/DDBJ databases">
        <title>Genome assembly of Steccherinum ochraceum LE-BIN_3174, the white-rot fungus of the Steccherinaceae family (The Residual Polyporoid clade, Polyporales, Basidiomycota).</title>
        <authorList>
            <person name="Fedorova T.V."/>
            <person name="Glazunova O.A."/>
            <person name="Landesman E.O."/>
            <person name="Moiseenko K.V."/>
            <person name="Psurtseva N.V."/>
            <person name="Savinova O.S."/>
            <person name="Shakhova N.V."/>
            <person name="Tyazhelova T.V."/>
            <person name="Vasina D.V."/>
        </authorList>
    </citation>
    <scope>NUCLEOTIDE SEQUENCE [LARGE SCALE GENOMIC DNA]</scope>
    <source>
        <strain evidence="2 3">LE-BIN_3174</strain>
    </source>
</reference>
<protein>
    <recommendedName>
        <fullName evidence="1">CxC5 like cysteine cluster associated with KDZ domain-containing protein</fullName>
    </recommendedName>
</protein>
<dbReference type="AlphaFoldDB" id="A0A4R0R035"/>
<dbReference type="OrthoDB" id="2801071at2759"/>
<accession>A0A4R0R035</accession>
<dbReference type="EMBL" id="RWJN01000685">
    <property type="protein sequence ID" value="TCD59992.1"/>
    <property type="molecule type" value="Genomic_DNA"/>
</dbReference>
<feature type="domain" description="CxC5 like cysteine cluster associated with KDZ" evidence="1">
    <location>
        <begin position="116"/>
        <end position="231"/>
    </location>
</feature>
<sequence>MSSLESFIYALTAETPQALKLLSVPTLVLWVRLLTHLRDHLTYTEVCTADGVPMAITNENLFFFAEALKITRVIVRETWAIHGRLLWKYASTAGPRAAPFDLLQIFLKVGVQNGIGFRSFFPPVKHCITEACQQRELVERRRIYAVLFTRELGPVPAVSYSSSCAQCHATFYPAYWVHGSGEIRTHYLGIPSAIQVAAHAYIETSLCDRITDSMVCAWVSSTNNARIYNLEHAAQREGFPSEDIWKATVPELTTALVWDSFFIYALLRHFDELKTHLVLSNRTLLVLDGRIGTIYARSAVIPEMDKTDRDHGSAALSWMALQLGDRAVHGMIARDPYQANVLAIAWITNI</sequence>
<proteinExistence type="predicted"/>
<name>A0A4R0R035_9APHY</name>
<comment type="caution">
    <text evidence="2">The sequence shown here is derived from an EMBL/GenBank/DDBJ whole genome shotgun (WGS) entry which is preliminary data.</text>
</comment>
<dbReference type="Pfam" id="PF18718">
    <property type="entry name" value="CxC5"/>
    <property type="match status" value="1"/>
</dbReference>